<proteinExistence type="predicted"/>
<dbReference type="AlphaFoldDB" id="A0A238JB85"/>
<accession>A0A238JB85</accession>
<organism evidence="1 2">
    <name type="scientific">Pelagimonas phthalicica</name>
    <dbReference type="NCBI Taxonomy" id="1037362"/>
    <lineage>
        <taxon>Bacteria</taxon>
        <taxon>Pseudomonadati</taxon>
        <taxon>Pseudomonadota</taxon>
        <taxon>Alphaproteobacteria</taxon>
        <taxon>Rhodobacterales</taxon>
        <taxon>Roseobacteraceae</taxon>
        <taxon>Pelagimonas</taxon>
    </lineage>
</organism>
<evidence type="ECO:0000313" key="1">
    <source>
        <dbReference type="EMBL" id="SMX27106.1"/>
    </source>
</evidence>
<name>A0A238JB85_9RHOB</name>
<sequence length="113" mass="11806">MTDKSVDSTETDAASTVTAVNGQIEDTLKALNESIGSDASSLVSEAEAQAQALAKTLARQDAVAHLRRMQILSETAFSVAVSKQANGDIAAGEAIMKIAQEALRDARDMVAEL</sequence>
<dbReference type="OrthoDB" id="9996978at2"/>
<gene>
    <name evidence="1" type="ORF">TRP8649_01208</name>
</gene>
<reference evidence="2" key="1">
    <citation type="submission" date="2017-05" db="EMBL/GenBank/DDBJ databases">
        <authorList>
            <person name="Rodrigo-Torres L."/>
            <person name="Arahal R. D."/>
            <person name="Lucena T."/>
        </authorList>
    </citation>
    <scope>NUCLEOTIDE SEQUENCE [LARGE SCALE GENOMIC DNA]</scope>
    <source>
        <strain evidence="2">CECT 8649</strain>
    </source>
</reference>
<dbReference type="Proteomes" id="UP000225972">
    <property type="component" value="Unassembled WGS sequence"/>
</dbReference>
<keyword evidence="2" id="KW-1185">Reference proteome</keyword>
<evidence type="ECO:0000313" key="2">
    <source>
        <dbReference type="Proteomes" id="UP000225972"/>
    </source>
</evidence>
<protein>
    <submittedName>
        <fullName evidence="1">Uncharacterized protein</fullName>
    </submittedName>
</protein>
<dbReference type="RefSeq" id="WP_099243299.1">
    <property type="nucleotide sequence ID" value="NZ_FXXP01000001.1"/>
</dbReference>
<dbReference type="EMBL" id="FXXP01000001">
    <property type="protein sequence ID" value="SMX27106.1"/>
    <property type="molecule type" value="Genomic_DNA"/>
</dbReference>